<reference evidence="2 3" key="1">
    <citation type="submission" date="2021-01" db="EMBL/GenBank/DDBJ databases">
        <title>FDA dAtabase for Regulatory Grade micrObial Sequences (FDA-ARGOS): Supporting development and validation of Infectious Disease Dx tests.</title>
        <authorList>
            <person name="Nelson B."/>
            <person name="Plummer A."/>
            <person name="Tallon L."/>
            <person name="Sadzewicz L."/>
            <person name="Zhao X."/>
            <person name="Boylan J."/>
            <person name="Ott S."/>
            <person name="Bowen H."/>
            <person name="Vavikolanu K."/>
            <person name="Mehta A."/>
            <person name="Aluvathingal J."/>
            <person name="Nadendla S."/>
            <person name="Myers T."/>
            <person name="Yan Y."/>
            <person name="Sichtig H."/>
        </authorList>
    </citation>
    <scope>NUCLEOTIDE SEQUENCE [LARGE SCALE GENOMIC DNA]</scope>
    <source>
        <strain evidence="2 3">FDAARGOS_1161</strain>
    </source>
</reference>
<evidence type="ECO:0000313" key="2">
    <source>
        <dbReference type="EMBL" id="QQT00218.1"/>
    </source>
</evidence>
<evidence type="ECO:0000256" key="1">
    <source>
        <dbReference type="SAM" id="MobiDB-lite"/>
    </source>
</evidence>
<sequence>MPKHKNRGNKSRSGVPPQGNIQGDTSPKSELENNAKYSNTKR</sequence>
<dbReference type="KEGG" id="ppsr:I6J18_22015"/>
<feature type="region of interest" description="Disordered" evidence="1">
    <location>
        <begin position="1"/>
        <end position="42"/>
    </location>
</feature>
<dbReference type="AlphaFoldDB" id="A0A974NME6"/>
<dbReference type="RefSeq" id="WP_152526466.1">
    <property type="nucleotide sequence ID" value="NZ_CP068053.1"/>
</dbReference>
<gene>
    <name evidence="2" type="ORF">I6J18_22015</name>
</gene>
<proteinExistence type="predicted"/>
<dbReference type="EMBL" id="CP068053">
    <property type="protein sequence ID" value="QQT00218.1"/>
    <property type="molecule type" value="Genomic_DNA"/>
</dbReference>
<protein>
    <submittedName>
        <fullName evidence="2">Small, acid-soluble spore protein L</fullName>
    </submittedName>
</protein>
<organism evidence="2 3">
    <name type="scientific">Peribacillus psychrosaccharolyticus</name>
    <name type="common">Bacillus psychrosaccharolyticus</name>
    <dbReference type="NCBI Taxonomy" id="1407"/>
    <lineage>
        <taxon>Bacteria</taxon>
        <taxon>Bacillati</taxon>
        <taxon>Bacillota</taxon>
        <taxon>Bacilli</taxon>
        <taxon>Bacillales</taxon>
        <taxon>Bacillaceae</taxon>
        <taxon>Peribacillus</taxon>
    </lineage>
</organism>
<feature type="compositionally biased region" description="Basic residues" evidence="1">
    <location>
        <begin position="1"/>
        <end position="10"/>
    </location>
</feature>
<keyword evidence="3" id="KW-1185">Reference proteome</keyword>
<name>A0A974NME6_PERPY</name>
<evidence type="ECO:0000313" key="3">
    <source>
        <dbReference type="Proteomes" id="UP000595254"/>
    </source>
</evidence>
<accession>A0A974NME6</accession>
<dbReference type="Proteomes" id="UP000595254">
    <property type="component" value="Chromosome"/>
</dbReference>